<dbReference type="PROSITE" id="PS50983">
    <property type="entry name" value="FE_B12_PBP"/>
    <property type="match status" value="1"/>
</dbReference>
<evidence type="ECO:0000256" key="3">
    <source>
        <dbReference type="ARBA" id="ARBA00022448"/>
    </source>
</evidence>
<dbReference type="STRING" id="586411.SAMN05216187_104131"/>
<organism evidence="7 8">
    <name type="scientific">Jeotgalicoccus aerolatus</name>
    <dbReference type="NCBI Taxonomy" id="709510"/>
    <lineage>
        <taxon>Bacteria</taxon>
        <taxon>Bacillati</taxon>
        <taxon>Bacillota</taxon>
        <taxon>Bacilli</taxon>
        <taxon>Bacillales</taxon>
        <taxon>Staphylococcaceae</taxon>
        <taxon>Jeotgalicoccus</taxon>
    </lineage>
</organism>
<evidence type="ECO:0000256" key="2">
    <source>
        <dbReference type="ARBA" id="ARBA00008814"/>
    </source>
</evidence>
<dbReference type="SUPFAM" id="SSF53807">
    <property type="entry name" value="Helical backbone' metal receptor"/>
    <property type="match status" value="1"/>
</dbReference>
<reference evidence="8" key="1">
    <citation type="submission" date="2016-10" db="EMBL/GenBank/DDBJ databases">
        <authorList>
            <person name="Varghese N."/>
            <person name="Submissions S."/>
        </authorList>
    </citation>
    <scope>NUCLEOTIDE SEQUENCE [LARGE SCALE GENOMIC DNA]</scope>
    <source>
        <strain evidence="8">CGMCC 1.8911</strain>
    </source>
</reference>
<dbReference type="PANTHER" id="PTHR30532">
    <property type="entry name" value="IRON III DICITRATE-BINDING PERIPLASMIC PROTEIN"/>
    <property type="match status" value="1"/>
</dbReference>
<comment type="similarity">
    <text evidence="2">Belongs to the bacterial solute-binding protein 8 family.</text>
</comment>
<dbReference type="Gene3D" id="3.40.50.1980">
    <property type="entry name" value="Nitrogenase molybdenum iron protein domain"/>
    <property type="match status" value="2"/>
</dbReference>
<dbReference type="InterPro" id="IPR002491">
    <property type="entry name" value="ABC_transptr_periplasmic_BD"/>
</dbReference>
<protein>
    <submittedName>
        <fullName evidence="7">Iron complex transport system substrate-binding protein</fullName>
    </submittedName>
</protein>
<dbReference type="InterPro" id="IPR051313">
    <property type="entry name" value="Bact_iron-sidero_bind"/>
</dbReference>
<dbReference type="GO" id="GO:0030288">
    <property type="term" value="C:outer membrane-bounded periplasmic space"/>
    <property type="evidence" value="ECO:0007669"/>
    <property type="project" value="TreeGrafter"/>
</dbReference>
<evidence type="ECO:0000313" key="8">
    <source>
        <dbReference type="Proteomes" id="UP000242700"/>
    </source>
</evidence>
<dbReference type="AlphaFoldDB" id="A0A1G8YK83"/>
<evidence type="ECO:0000256" key="1">
    <source>
        <dbReference type="ARBA" id="ARBA00004196"/>
    </source>
</evidence>
<feature type="domain" description="Fe/B12 periplasmic-binding" evidence="6">
    <location>
        <begin position="51"/>
        <end position="309"/>
    </location>
</feature>
<evidence type="ECO:0000313" key="7">
    <source>
        <dbReference type="EMBL" id="SDK03093.1"/>
    </source>
</evidence>
<evidence type="ECO:0000259" key="6">
    <source>
        <dbReference type="PROSITE" id="PS50983"/>
    </source>
</evidence>
<dbReference type="EMBL" id="FNFI01000004">
    <property type="protein sequence ID" value="SDK03093.1"/>
    <property type="molecule type" value="Genomic_DNA"/>
</dbReference>
<dbReference type="Proteomes" id="UP000242700">
    <property type="component" value="Unassembled WGS sequence"/>
</dbReference>
<feature type="chain" id="PRO_5017225938" evidence="5">
    <location>
        <begin position="23"/>
        <end position="310"/>
    </location>
</feature>
<dbReference type="GO" id="GO:1901678">
    <property type="term" value="P:iron coordination entity transport"/>
    <property type="evidence" value="ECO:0007669"/>
    <property type="project" value="UniProtKB-ARBA"/>
</dbReference>
<feature type="signal peptide" evidence="5">
    <location>
        <begin position="1"/>
        <end position="22"/>
    </location>
</feature>
<dbReference type="PROSITE" id="PS51257">
    <property type="entry name" value="PROKAR_LIPOPROTEIN"/>
    <property type="match status" value="1"/>
</dbReference>
<dbReference type="Pfam" id="PF01497">
    <property type="entry name" value="Peripla_BP_2"/>
    <property type="match status" value="1"/>
</dbReference>
<evidence type="ECO:0000256" key="4">
    <source>
        <dbReference type="ARBA" id="ARBA00022729"/>
    </source>
</evidence>
<name>A0A1G8YK83_9STAP</name>
<keyword evidence="4 5" id="KW-0732">Signal</keyword>
<evidence type="ECO:0000256" key="5">
    <source>
        <dbReference type="SAM" id="SignalP"/>
    </source>
</evidence>
<dbReference type="PANTHER" id="PTHR30532:SF26">
    <property type="entry name" value="IRON(3+)-HYDROXAMATE-BINDING PROTEIN FHUD"/>
    <property type="match status" value="1"/>
</dbReference>
<dbReference type="RefSeq" id="WP_143016414.1">
    <property type="nucleotide sequence ID" value="NZ_FNFI01000004.1"/>
</dbReference>
<proteinExistence type="inferred from homology"/>
<dbReference type="OrthoDB" id="2387806at2"/>
<accession>A0A1G8YK83</accession>
<sequence>MKLKLMLLLTALLILSGCSSFREIDVTEDGETRRITTEDTNEIDIPAEPKNIVLFRTIDPGNASLLGYDVSAVNQGIQKNQTVEDAFGADITYLEPGDIESLEEIQPDLIVTYSPDEYFESYQDIAPTIRITYSTGIMSPFNPRVYLTQLYYLGVILNKEDEANRIGDEWEAETTVLKRQLNEQADDQMALVAVQHEDGYLMYNEYMSYGTEAVYDVLGFQMDDAAKSNLENELFDIKQPQDFSEFETDYLFVNVTNTADDSIREAFAHALDIPAEHVILLNSEDFITNDLISIRNQTEFIIDALNERSE</sequence>
<keyword evidence="3" id="KW-0813">Transport</keyword>
<comment type="subcellular location">
    <subcellularLocation>
        <location evidence="1">Cell envelope</location>
    </subcellularLocation>
</comment>
<gene>
    <name evidence="7" type="ORF">SAMN05216187_104131</name>
</gene>